<dbReference type="RefSeq" id="WP_061080269.1">
    <property type="nucleotide sequence ID" value="NZ_JAAXPG010000002.1"/>
</dbReference>
<reference evidence="2 3" key="1">
    <citation type="submission" date="2020-04" db="EMBL/GenBank/DDBJ databases">
        <title>MicrobeNet Type strains.</title>
        <authorList>
            <person name="Nicholson A.C."/>
        </authorList>
    </citation>
    <scope>NUCLEOTIDE SEQUENCE [LARGE SCALE GENOMIC DNA]</scope>
    <source>
        <strain evidence="2 3">ATCC 23612</strain>
    </source>
</reference>
<protein>
    <recommendedName>
        <fullName evidence="1">DUF6879 domain-containing protein</fullName>
    </recommendedName>
</protein>
<sequence length="285" mass="31625">MPPTTTYDLTALGDRTLALAQAGEDMHRRQARTLLGLPPRRLALAMDEGTIVPSRTRLDHVTTQSLCSYIANREAGVVTLFDALARQAAAVQGQVLTEPETRALLARLHEDPEEHGLPVRTLRQPTMPPVTPLWEQWYQGHIAAAVHGLDQWQQDLLQQEREAAVRARCDAARSRLLWVAQTPLTPYQCFLAAALSRRVAVGQQVRVLDSVDVRHLEHGGRLPEVEVYVSGVIVVHTHTQLGRPIGALQLHDEPLAQALIGVVDELLRMGQKLAVFAAQHMRGRR</sequence>
<evidence type="ECO:0000313" key="2">
    <source>
        <dbReference type="EMBL" id="NKY96705.1"/>
    </source>
</evidence>
<proteinExistence type="predicted"/>
<dbReference type="InterPro" id="IPR049244">
    <property type="entry name" value="DUF6879"/>
</dbReference>
<gene>
    <name evidence="2" type="ORF">HGB44_03310</name>
</gene>
<dbReference type="EMBL" id="JAAXPG010000002">
    <property type="protein sequence ID" value="NKY96705.1"/>
    <property type="molecule type" value="Genomic_DNA"/>
</dbReference>
<name>A0A7X6MBH8_9ACTN</name>
<dbReference type="Proteomes" id="UP000553209">
    <property type="component" value="Unassembled WGS sequence"/>
</dbReference>
<feature type="domain" description="DUF6879" evidence="1">
    <location>
        <begin position="131"/>
        <end position="277"/>
    </location>
</feature>
<evidence type="ECO:0000259" key="1">
    <source>
        <dbReference type="Pfam" id="PF21806"/>
    </source>
</evidence>
<accession>A0A7X6MBH8</accession>
<dbReference type="Pfam" id="PF21806">
    <property type="entry name" value="DUF6879"/>
    <property type="match status" value="1"/>
</dbReference>
<comment type="caution">
    <text evidence="2">The sequence shown here is derived from an EMBL/GenBank/DDBJ whole genome shotgun (WGS) entry which is preliminary data.</text>
</comment>
<dbReference type="AlphaFoldDB" id="A0A7X6MBH8"/>
<evidence type="ECO:0000313" key="3">
    <source>
        <dbReference type="Proteomes" id="UP000553209"/>
    </source>
</evidence>
<keyword evidence="3" id="KW-1185">Reference proteome</keyword>
<organism evidence="2 3">
    <name type="scientific">Nocardiopsis alborubida</name>
    <dbReference type="NCBI Taxonomy" id="146802"/>
    <lineage>
        <taxon>Bacteria</taxon>
        <taxon>Bacillati</taxon>
        <taxon>Actinomycetota</taxon>
        <taxon>Actinomycetes</taxon>
        <taxon>Streptosporangiales</taxon>
        <taxon>Nocardiopsidaceae</taxon>
        <taxon>Nocardiopsis</taxon>
    </lineage>
</organism>